<keyword evidence="5" id="KW-0963">Cytoplasm</keyword>
<evidence type="ECO:0000256" key="1">
    <source>
        <dbReference type="ARBA" id="ARBA00000971"/>
    </source>
</evidence>
<dbReference type="PANTHER" id="PTHR47861:SF3">
    <property type="entry name" value="FKBP-TYPE PEPTIDYL-PROLYL CIS-TRANS ISOMERASE SLYD"/>
    <property type="match status" value="1"/>
</dbReference>
<dbReference type="EMBL" id="JABKKJ010000006">
    <property type="protein sequence ID" value="NPE24957.1"/>
    <property type="molecule type" value="Genomic_DNA"/>
</dbReference>
<reference evidence="9 10" key="1">
    <citation type="submission" date="2020-05" db="EMBL/GenBank/DDBJ databases">
        <title>Distinct polysaccharide utilization as determinants for interspecies competition between intestinal Prevotella spp.</title>
        <authorList>
            <person name="Galvez E.J.C."/>
            <person name="Iljazovic A."/>
            <person name="Strowig T."/>
        </authorList>
    </citation>
    <scope>NUCLEOTIDE SEQUENCE [LARGE SCALE GENOMIC DNA]</scope>
    <source>
        <strain evidence="9 10">PCHR</strain>
    </source>
</reference>
<proteinExistence type="inferred from homology"/>
<dbReference type="PANTHER" id="PTHR47861">
    <property type="entry name" value="FKBP-TYPE PEPTIDYL-PROLYL CIS-TRANS ISOMERASE SLYD"/>
    <property type="match status" value="1"/>
</dbReference>
<evidence type="ECO:0000256" key="6">
    <source>
        <dbReference type="ARBA" id="ARBA00023110"/>
    </source>
</evidence>
<name>A0ABX2B0H5_9BACT</name>
<evidence type="ECO:0000256" key="3">
    <source>
        <dbReference type="ARBA" id="ARBA00006577"/>
    </source>
</evidence>
<dbReference type="InterPro" id="IPR048261">
    <property type="entry name" value="SlpA/SlyD-like_ins_sf"/>
</dbReference>
<evidence type="ECO:0000256" key="8">
    <source>
        <dbReference type="ARBA" id="ARBA00023235"/>
    </source>
</evidence>
<comment type="subcellular location">
    <subcellularLocation>
        <location evidence="2">Cytoplasm</location>
    </subcellularLocation>
</comment>
<dbReference type="EC" id="5.2.1.8" evidence="4"/>
<dbReference type="SUPFAM" id="SSF54534">
    <property type="entry name" value="FKBP-like"/>
    <property type="match status" value="1"/>
</dbReference>
<dbReference type="RefSeq" id="WP_172344446.1">
    <property type="nucleotide sequence ID" value="NZ_CASYYZ010000001.1"/>
</dbReference>
<dbReference type="Proteomes" id="UP000820977">
    <property type="component" value="Unassembled WGS sequence"/>
</dbReference>
<dbReference type="Gene3D" id="2.40.10.330">
    <property type="match status" value="1"/>
</dbReference>
<comment type="caution">
    <text evidence="9">The sequence shown here is derived from an EMBL/GenBank/DDBJ whole genome shotgun (WGS) entry which is preliminary data.</text>
</comment>
<protein>
    <recommendedName>
        <fullName evidence="4">peptidylprolyl isomerase</fullName>
        <ecNumber evidence="4">5.2.1.8</ecNumber>
    </recommendedName>
</protein>
<dbReference type="GO" id="GO:0016853">
    <property type="term" value="F:isomerase activity"/>
    <property type="evidence" value="ECO:0007669"/>
    <property type="project" value="UniProtKB-KW"/>
</dbReference>
<organism evidence="9 10">
    <name type="scientific">Xylanibacter caecicola</name>
    <dbReference type="NCBI Taxonomy" id="2736294"/>
    <lineage>
        <taxon>Bacteria</taxon>
        <taxon>Pseudomonadati</taxon>
        <taxon>Bacteroidota</taxon>
        <taxon>Bacteroidia</taxon>
        <taxon>Bacteroidales</taxon>
        <taxon>Prevotellaceae</taxon>
        <taxon>Xylanibacter</taxon>
    </lineage>
</organism>
<keyword evidence="8 9" id="KW-0413">Isomerase</keyword>
<keyword evidence="7" id="KW-0143">Chaperone</keyword>
<sequence length="204" mass="22430">METKGNKYIAVAYKLYTVNGEKKELLEETDIEHPFQFISGFGIAHPEFEKNVMNIEKGATFEFSIPMEKAFGAHDDKLIIEIDRSVFSINGHFDHEHIYPGAIVPMQNEDGNQFQAKVLKVGTDSVKMDFNHPYAGNDLFFKGVIIDSREATNDEIQGLINRMSGGGCCCGGHCEGDCGGHNGHDEGCGHHHGNDNGCGCGHCH</sequence>
<dbReference type="Gene3D" id="3.10.50.40">
    <property type="match status" value="1"/>
</dbReference>
<evidence type="ECO:0000256" key="4">
    <source>
        <dbReference type="ARBA" id="ARBA00013194"/>
    </source>
</evidence>
<dbReference type="InterPro" id="IPR046357">
    <property type="entry name" value="PPIase_dom_sf"/>
</dbReference>
<keyword evidence="10" id="KW-1185">Reference proteome</keyword>
<gene>
    <name evidence="9" type="ORF">HPS54_05405</name>
</gene>
<keyword evidence="6" id="KW-0697">Rotamase</keyword>
<evidence type="ECO:0000256" key="2">
    <source>
        <dbReference type="ARBA" id="ARBA00004496"/>
    </source>
</evidence>
<comment type="catalytic activity">
    <reaction evidence="1">
        <text>[protein]-peptidylproline (omega=180) = [protein]-peptidylproline (omega=0)</text>
        <dbReference type="Rhea" id="RHEA:16237"/>
        <dbReference type="Rhea" id="RHEA-COMP:10747"/>
        <dbReference type="Rhea" id="RHEA-COMP:10748"/>
        <dbReference type="ChEBI" id="CHEBI:83833"/>
        <dbReference type="ChEBI" id="CHEBI:83834"/>
        <dbReference type="EC" id="5.2.1.8"/>
    </reaction>
</comment>
<evidence type="ECO:0000256" key="5">
    <source>
        <dbReference type="ARBA" id="ARBA00022490"/>
    </source>
</evidence>
<comment type="similarity">
    <text evidence="3">Belongs to the FKBP-type PPIase family.</text>
</comment>
<evidence type="ECO:0000256" key="7">
    <source>
        <dbReference type="ARBA" id="ARBA00023186"/>
    </source>
</evidence>
<accession>A0ABX2B0H5</accession>
<evidence type="ECO:0000313" key="9">
    <source>
        <dbReference type="EMBL" id="NPE24957.1"/>
    </source>
</evidence>
<evidence type="ECO:0000313" key="10">
    <source>
        <dbReference type="Proteomes" id="UP000820977"/>
    </source>
</evidence>